<sequence length="130" mass="15054">MGIVRTLNGIPPTTICIRQYFTESERTNERGKKGERERRRTSKPLDFYDYSDMSEVKRKNGLSGYELLFPVRLHHRLYFRRGYPSLSVRGARVVDMCPAYPPPTIENPLGFSSLSHRSVAAIRSDRKSLF</sequence>
<name>A0AAW1NK95_POPJA</name>
<evidence type="ECO:0000313" key="1">
    <source>
        <dbReference type="EMBL" id="KAK9759078.1"/>
    </source>
</evidence>
<dbReference type="EMBL" id="JASPKY010000002">
    <property type="protein sequence ID" value="KAK9759078.1"/>
    <property type="molecule type" value="Genomic_DNA"/>
</dbReference>
<comment type="caution">
    <text evidence="1">The sequence shown here is derived from an EMBL/GenBank/DDBJ whole genome shotgun (WGS) entry which is preliminary data.</text>
</comment>
<dbReference type="Proteomes" id="UP001458880">
    <property type="component" value="Unassembled WGS sequence"/>
</dbReference>
<dbReference type="AlphaFoldDB" id="A0AAW1NK95"/>
<evidence type="ECO:0000313" key="2">
    <source>
        <dbReference type="Proteomes" id="UP001458880"/>
    </source>
</evidence>
<protein>
    <submittedName>
        <fullName evidence="1">Uncharacterized protein</fullName>
    </submittedName>
</protein>
<proteinExistence type="predicted"/>
<gene>
    <name evidence="1" type="ORF">QE152_g320</name>
</gene>
<organism evidence="1 2">
    <name type="scientific">Popillia japonica</name>
    <name type="common">Japanese beetle</name>
    <dbReference type="NCBI Taxonomy" id="7064"/>
    <lineage>
        <taxon>Eukaryota</taxon>
        <taxon>Metazoa</taxon>
        <taxon>Ecdysozoa</taxon>
        <taxon>Arthropoda</taxon>
        <taxon>Hexapoda</taxon>
        <taxon>Insecta</taxon>
        <taxon>Pterygota</taxon>
        <taxon>Neoptera</taxon>
        <taxon>Endopterygota</taxon>
        <taxon>Coleoptera</taxon>
        <taxon>Polyphaga</taxon>
        <taxon>Scarabaeiformia</taxon>
        <taxon>Scarabaeidae</taxon>
        <taxon>Rutelinae</taxon>
        <taxon>Popillia</taxon>
    </lineage>
</organism>
<keyword evidence="2" id="KW-1185">Reference proteome</keyword>
<reference evidence="1 2" key="1">
    <citation type="journal article" date="2024" name="BMC Genomics">
        <title>De novo assembly and annotation of Popillia japonica's genome with initial clues to its potential as an invasive pest.</title>
        <authorList>
            <person name="Cucini C."/>
            <person name="Boschi S."/>
            <person name="Funari R."/>
            <person name="Cardaioli E."/>
            <person name="Iannotti N."/>
            <person name="Marturano G."/>
            <person name="Paoli F."/>
            <person name="Bruttini M."/>
            <person name="Carapelli A."/>
            <person name="Frati F."/>
            <person name="Nardi F."/>
        </authorList>
    </citation>
    <scope>NUCLEOTIDE SEQUENCE [LARGE SCALE GENOMIC DNA]</scope>
    <source>
        <strain evidence="1">DMR45628</strain>
    </source>
</reference>
<accession>A0AAW1NK95</accession>